<proteinExistence type="predicted"/>
<dbReference type="RefSeq" id="WP_183262879.1">
    <property type="nucleotide sequence ID" value="NZ_BAAAVZ010000013.1"/>
</dbReference>
<reference evidence="1 2" key="1">
    <citation type="submission" date="2020-08" db="EMBL/GenBank/DDBJ databases">
        <title>Genomic Encyclopedia of Type Strains, Phase IV (KMG-IV): sequencing the most valuable type-strain genomes for metagenomic binning, comparative biology and taxonomic classification.</title>
        <authorList>
            <person name="Goeker M."/>
        </authorList>
    </citation>
    <scope>NUCLEOTIDE SEQUENCE [LARGE SCALE GENOMIC DNA]</scope>
    <source>
        <strain evidence="1 2">DSM 7050</strain>
    </source>
</reference>
<dbReference type="EMBL" id="JACHOT010000003">
    <property type="protein sequence ID" value="MBB4650898.1"/>
    <property type="molecule type" value="Genomic_DNA"/>
</dbReference>
<accession>A0ABR6L266</accession>
<keyword evidence="2" id="KW-1185">Reference proteome</keyword>
<sequence>MRRATAPEVSEVTFCDDAAMAYDAARRSFVSGEALTFDEAYRLAHLPLVVPGHPEIIAGKDGTDYLNGRYETPRHSLVVPIDAGELGRSEAFQLFEAELRSFSFSDKIAWQVGRQRAGKLHATIVGGLSEPDIARYADAAASALERLGAVSLRIGGPFLGRINTGRIYLPVYPECRDGSDVFALIQNACGAQQSRFYVIGYYHFAAVLTVAETVDLTRLAERWRQSTLAELPVRSLAIQATNDDLGLSARIIATIPVGGG</sequence>
<dbReference type="Proteomes" id="UP000539538">
    <property type="component" value="Unassembled WGS sequence"/>
</dbReference>
<name>A0ABR6L266_9HYPH</name>
<protein>
    <submittedName>
        <fullName evidence="1">Uncharacterized protein</fullName>
    </submittedName>
</protein>
<evidence type="ECO:0000313" key="1">
    <source>
        <dbReference type="EMBL" id="MBB4650898.1"/>
    </source>
</evidence>
<organism evidence="1 2">
    <name type="scientific">Aminobacter niigataensis</name>
    <dbReference type="NCBI Taxonomy" id="83265"/>
    <lineage>
        <taxon>Bacteria</taxon>
        <taxon>Pseudomonadati</taxon>
        <taxon>Pseudomonadota</taxon>
        <taxon>Alphaproteobacteria</taxon>
        <taxon>Hyphomicrobiales</taxon>
        <taxon>Phyllobacteriaceae</taxon>
        <taxon>Aminobacter</taxon>
    </lineage>
</organism>
<comment type="caution">
    <text evidence="1">The sequence shown here is derived from an EMBL/GenBank/DDBJ whole genome shotgun (WGS) entry which is preliminary data.</text>
</comment>
<gene>
    <name evidence="1" type="ORF">GGQ99_002661</name>
</gene>
<evidence type="ECO:0000313" key="2">
    <source>
        <dbReference type="Proteomes" id="UP000539538"/>
    </source>
</evidence>